<reference evidence="1" key="1">
    <citation type="submission" date="2021-03" db="EMBL/GenBank/DDBJ databases">
        <title>Legionella lytica PCM 2298.</title>
        <authorList>
            <person name="Koper P."/>
        </authorList>
    </citation>
    <scope>NUCLEOTIDE SEQUENCE</scope>
    <source>
        <strain evidence="1">PCM 2298</strain>
        <plasmid evidence="1">pLlyPCM2298_1</plasmid>
    </source>
</reference>
<protein>
    <submittedName>
        <fullName evidence="1">Uncharacterized protein</fullName>
    </submittedName>
</protein>
<evidence type="ECO:0000313" key="1">
    <source>
        <dbReference type="EMBL" id="USQ15362.1"/>
    </source>
</evidence>
<keyword evidence="2" id="KW-1185">Reference proteome</keyword>
<sequence length="383" mass="45352">MGNLCSIFHLRFKKLVTIIKSSRKAQLIDYILLGWQSSTYKLKGSEQKWFMKPYTQIVADTGIPLSTLERYIRELNDEGFITRRQALYSRTKEHGVFEVKKGTYICITDKLLSLLALGEHVDNLPEQPTSNQETKCLKSTLNEGSESLNMRELYISDLYKKSLNNVIFKKRTTHVDKNENQRLVQQFNGVQQFLFSEIKEEIPDEVKKMVSGTFFNLTFEHQKIFSCPKQLIAEYLYALLNVDFYMPNTHCFKYRNNILSKLVRTNTWRTPKGFYKHFYLGQSFDEEQKVRAEQWQQKKEAEMKPRKECIKYQNECLVQIEETLYEKGTLINELTEEIYRQSDEEVIIQIREKIQTLRKDLESLWAQQAALEQQIQYEEQLCA</sequence>
<keyword evidence="1" id="KW-0614">Plasmid</keyword>
<gene>
    <name evidence="1" type="ORF">J2N86_15495</name>
</gene>
<organism evidence="1 2">
    <name type="scientific">Legionella lytica</name>
    <dbReference type="NCBI Taxonomy" id="96232"/>
    <lineage>
        <taxon>Bacteria</taxon>
        <taxon>Pseudomonadati</taxon>
        <taxon>Pseudomonadota</taxon>
        <taxon>Gammaproteobacteria</taxon>
        <taxon>Legionellales</taxon>
        <taxon>Legionellaceae</taxon>
        <taxon>Legionella</taxon>
    </lineage>
</organism>
<accession>A0ABY4YD41</accession>
<proteinExistence type="predicted"/>
<name>A0ABY4YD41_9GAMM</name>
<geneLocation type="plasmid" evidence="1 2">
    <name>pLlyPCM2298_1</name>
</geneLocation>
<dbReference type="EMBL" id="CP071528">
    <property type="protein sequence ID" value="USQ15362.1"/>
    <property type="molecule type" value="Genomic_DNA"/>
</dbReference>
<dbReference type="Proteomes" id="UP001057474">
    <property type="component" value="Plasmid pLlyPCM2298_1"/>
</dbReference>
<evidence type="ECO:0000313" key="2">
    <source>
        <dbReference type="Proteomes" id="UP001057474"/>
    </source>
</evidence>
<dbReference type="RefSeq" id="WP_252582600.1">
    <property type="nucleotide sequence ID" value="NZ_CP071528.1"/>
</dbReference>